<feature type="transmembrane region" description="Helical" evidence="2">
    <location>
        <begin position="101"/>
        <end position="122"/>
    </location>
</feature>
<keyword evidence="5" id="KW-1185">Reference proteome</keyword>
<dbReference type="InterPro" id="IPR045340">
    <property type="entry name" value="DUF6533"/>
</dbReference>
<feature type="transmembrane region" description="Helical" evidence="2">
    <location>
        <begin position="153"/>
        <end position="174"/>
    </location>
</feature>
<organism evidence="4 5">
    <name type="scientific">Laetiporus sulphureus 93-53</name>
    <dbReference type="NCBI Taxonomy" id="1314785"/>
    <lineage>
        <taxon>Eukaryota</taxon>
        <taxon>Fungi</taxon>
        <taxon>Dikarya</taxon>
        <taxon>Basidiomycota</taxon>
        <taxon>Agaricomycotina</taxon>
        <taxon>Agaricomycetes</taxon>
        <taxon>Polyporales</taxon>
        <taxon>Laetiporus</taxon>
    </lineage>
</organism>
<proteinExistence type="predicted"/>
<feature type="compositionally biased region" description="Basic and acidic residues" evidence="1">
    <location>
        <begin position="301"/>
        <end position="319"/>
    </location>
</feature>
<dbReference type="EMBL" id="KV427612">
    <property type="protein sequence ID" value="KZT09263.1"/>
    <property type="molecule type" value="Genomic_DNA"/>
</dbReference>
<dbReference type="RefSeq" id="XP_040767003.1">
    <property type="nucleotide sequence ID" value="XM_040908322.1"/>
</dbReference>
<reference evidence="4 5" key="1">
    <citation type="journal article" date="2016" name="Mol. Biol. Evol.">
        <title>Comparative Genomics of Early-Diverging Mushroom-Forming Fungi Provides Insights into the Origins of Lignocellulose Decay Capabilities.</title>
        <authorList>
            <person name="Nagy L.G."/>
            <person name="Riley R."/>
            <person name="Tritt A."/>
            <person name="Adam C."/>
            <person name="Daum C."/>
            <person name="Floudas D."/>
            <person name="Sun H."/>
            <person name="Yadav J.S."/>
            <person name="Pangilinan J."/>
            <person name="Larsson K.H."/>
            <person name="Matsuura K."/>
            <person name="Barry K."/>
            <person name="Labutti K."/>
            <person name="Kuo R."/>
            <person name="Ohm R.A."/>
            <person name="Bhattacharya S.S."/>
            <person name="Shirouzu T."/>
            <person name="Yoshinaga Y."/>
            <person name="Martin F.M."/>
            <person name="Grigoriev I.V."/>
            <person name="Hibbett D.S."/>
        </authorList>
    </citation>
    <scope>NUCLEOTIDE SEQUENCE [LARGE SCALE GENOMIC DNA]</scope>
    <source>
        <strain evidence="4 5">93-53</strain>
    </source>
</reference>
<dbReference type="OrthoDB" id="2750926at2759"/>
<dbReference type="STRING" id="1314785.A0A165FP48"/>
<feature type="domain" description="DUF6533" evidence="3">
    <location>
        <begin position="22"/>
        <end position="64"/>
    </location>
</feature>
<sequence>MSVVMLVKEATSITEEAIASNCCYIAAATLIFYEHLTTFSDEIDLVWTSKWTTVTVVFMCNRSLLVMLGATFILNVLPWDTQAVISIFSALRVYAISIHKWVPTLLVFLLSVAPTGVMIYILSTTSRTLVGALDGLAACVGHTPIPPETQQKLVMTLCICAVLADLVALLVTWASTFQLAREARHNGTRAELVQLLLRDGTLYFVALLTVDILELSVEYSYTDPQSDGTYVSPLRLSFSSILISRFLLNLRRVHNSADSLIPQVDIHLSSIGGLSMASFGSRLIDILGTDLDFEPSAESDDYGRQQTRDAGDRDRERGSLIEMQVPVRSAGGQQGS</sequence>
<accession>A0A165FP48</accession>
<keyword evidence="2" id="KW-1133">Transmembrane helix</keyword>
<evidence type="ECO:0000256" key="1">
    <source>
        <dbReference type="SAM" id="MobiDB-lite"/>
    </source>
</evidence>
<protein>
    <recommendedName>
        <fullName evidence="3">DUF6533 domain-containing protein</fullName>
    </recommendedName>
</protein>
<name>A0A165FP48_9APHY</name>
<dbReference type="Proteomes" id="UP000076871">
    <property type="component" value="Unassembled WGS sequence"/>
</dbReference>
<evidence type="ECO:0000313" key="4">
    <source>
        <dbReference type="EMBL" id="KZT09263.1"/>
    </source>
</evidence>
<evidence type="ECO:0000256" key="2">
    <source>
        <dbReference type="SAM" id="Phobius"/>
    </source>
</evidence>
<dbReference type="Pfam" id="PF20151">
    <property type="entry name" value="DUF6533"/>
    <property type="match status" value="1"/>
</dbReference>
<gene>
    <name evidence="4" type="ORF">LAESUDRAFT_722994</name>
</gene>
<keyword evidence="2" id="KW-0472">Membrane</keyword>
<keyword evidence="2" id="KW-0812">Transmembrane</keyword>
<feature type="region of interest" description="Disordered" evidence="1">
    <location>
        <begin position="295"/>
        <end position="336"/>
    </location>
</feature>
<evidence type="ECO:0000259" key="3">
    <source>
        <dbReference type="Pfam" id="PF20151"/>
    </source>
</evidence>
<evidence type="ECO:0000313" key="5">
    <source>
        <dbReference type="Proteomes" id="UP000076871"/>
    </source>
</evidence>
<dbReference type="AlphaFoldDB" id="A0A165FP48"/>
<dbReference type="GeneID" id="63825351"/>
<feature type="transmembrane region" description="Helical" evidence="2">
    <location>
        <begin position="64"/>
        <end position="89"/>
    </location>
</feature>
<dbReference type="InParanoid" id="A0A165FP48"/>